<comment type="caution">
    <text evidence="2">The sequence shown here is derived from an EMBL/GenBank/DDBJ whole genome shotgun (WGS) entry which is preliminary data.</text>
</comment>
<evidence type="ECO:0008006" key="4">
    <source>
        <dbReference type="Google" id="ProtNLM"/>
    </source>
</evidence>
<protein>
    <recommendedName>
        <fullName evidence="4">DUF3499 domain-containing protein</fullName>
    </recommendedName>
</protein>
<organism evidence="2 3">
    <name type="scientific">Corynebacterium striatum</name>
    <dbReference type="NCBI Taxonomy" id="43770"/>
    <lineage>
        <taxon>Bacteria</taxon>
        <taxon>Bacillati</taxon>
        <taxon>Actinomycetota</taxon>
        <taxon>Actinomycetes</taxon>
        <taxon>Mycobacteriales</taxon>
        <taxon>Corynebacteriaceae</taxon>
        <taxon>Corynebacterium</taxon>
    </lineage>
</organism>
<accession>A0ABC9ZR70</accession>
<dbReference type="Proteomes" id="UP000315234">
    <property type="component" value="Unassembled WGS sequence"/>
</dbReference>
<proteinExistence type="predicted"/>
<evidence type="ECO:0000313" key="3">
    <source>
        <dbReference type="Proteomes" id="UP000315234"/>
    </source>
</evidence>
<reference evidence="2 3" key="1">
    <citation type="submission" date="2019-06" db="EMBL/GenBank/DDBJ databases">
        <title>Draft genome sequence of Corynebacterium striatum NBRC 15291.</title>
        <authorList>
            <person name="Miura T."/>
            <person name="Furukawa M."/>
            <person name="Shimamura M."/>
            <person name="Ohyama Y."/>
            <person name="Yamazoe A."/>
            <person name="Kawasaki H."/>
        </authorList>
    </citation>
    <scope>NUCLEOTIDE SEQUENCE [LARGE SCALE GENOMIC DNA]</scope>
    <source>
        <strain evidence="2 3">NBRC 15291</strain>
    </source>
</reference>
<dbReference type="AlphaFoldDB" id="A0ABC9ZR70"/>
<name>A0ABC9ZR70_CORST</name>
<evidence type="ECO:0000313" key="2">
    <source>
        <dbReference type="EMBL" id="GEA44702.1"/>
    </source>
</evidence>
<dbReference type="EMBL" id="BJLD01000016">
    <property type="protein sequence ID" value="GEA44702.1"/>
    <property type="molecule type" value="Genomic_DNA"/>
</dbReference>
<dbReference type="EMBL" id="BJLD01000001">
    <property type="protein sequence ID" value="GEA42059.1"/>
    <property type="molecule type" value="Genomic_DNA"/>
</dbReference>
<evidence type="ECO:0000313" key="1">
    <source>
        <dbReference type="EMBL" id="GEA42059.1"/>
    </source>
</evidence>
<gene>
    <name evidence="1" type="ORF">Cst04h_02290</name>
    <name evidence="2" type="ORF">Cst04h_28720</name>
</gene>
<sequence length="49" mass="5474">MTCQLFLLCENEATTTRPGPQFVDGKPQIVEVPACERCAEKMDRISAMD</sequence>